<evidence type="ECO:0000313" key="1">
    <source>
        <dbReference type="WBParaSite" id="MCU_014433-RA"/>
    </source>
</evidence>
<organism evidence="1">
    <name type="scientific">Mesocestoides corti</name>
    <name type="common">Flatworm</name>
    <dbReference type="NCBI Taxonomy" id="53468"/>
    <lineage>
        <taxon>Eukaryota</taxon>
        <taxon>Metazoa</taxon>
        <taxon>Spiralia</taxon>
        <taxon>Lophotrochozoa</taxon>
        <taxon>Platyhelminthes</taxon>
        <taxon>Cestoda</taxon>
        <taxon>Eucestoda</taxon>
        <taxon>Cyclophyllidea</taxon>
        <taxon>Mesocestoididae</taxon>
        <taxon>Mesocestoides</taxon>
    </lineage>
</organism>
<accession>A0A5K3G2J6</accession>
<dbReference type="Gene3D" id="3.40.33.10">
    <property type="entry name" value="CAP"/>
    <property type="match status" value="1"/>
</dbReference>
<name>A0A5K3G2J6_MESCO</name>
<protein>
    <submittedName>
        <fullName evidence="1">SCP domain-containing protein</fullName>
    </submittedName>
</protein>
<dbReference type="InterPro" id="IPR035940">
    <property type="entry name" value="CAP_sf"/>
</dbReference>
<reference evidence="1" key="1">
    <citation type="submission" date="2019-11" db="UniProtKB">
        <authorList>
            <consortium name="WormBaseParasite"/>
        </authorList>
    </citation>
    <scope>IDENTIFICATION</scope>
</reference>
<dbReference type="AlphaFoldDB" id="A0A5K3G2J6"/>
<sequence length="57" mass="6622">MKRCDNLQTNPRKPVHLVACMYKASGNYRNGKPYAEGPSCTWCLSEHRCNRNQCSRF</sequence>
<proteinExistence type="predicted"/>
<dbReference type="WBParaSite" id="MCU_014433-RA">
    <property type="protein sequence ID" value="MCU_014433-RA"/>
    <property type="gene ID" value="MCU_014433"/>
</dbReference>